<dbReference type="EMBL" id="BGPR01000042">
    <property type="protein sequence ID" value="GBL85297.1"/>
    <property type="molecule type" value="Genomic_DNA"/>
</dbReference>
<keyword evidence="3" id="KW-1185">Reference proteome</keyword>
<evidence type="ECO:0000313" key="2">
    <source>
        <dbReference type="EMBL" id="GBL85297.1"/>
    </source>
</evidence>
<feature type="compositionally biased region" description="Basic and acidic residues" evidence="1">
    <location>
        <begin position="101"/>
        <end position="112"/>
    </location>
</feature>
<sequence>MSYHYHSEVSTWASNKNEKGADEVKHVITNKNAADVKADGEENELAAGIETKIENYGNIHSERRHYSEAGDDEVEDVTTKENGADAEGSAEMVEEATETEEAARVERKKIEDETTETEEAARVERKEIESCEGILSQRRHFPGTTTSNIFR</sequence>
<accession>A0A4Y2B0C8</accession>
<reference evidence="2 3" key="1">
    <citation type="journal article" date="2019" name="Sci. Rep.">
        <title>Orb-weaving spider Araneus ventricosus genome elucidates the spidroin gene catalogue.</title>
        <authorList>
            <person name="Kono N."/>
            <person name="Nakamura H."/>
            <person name="Ohtoshi R."/>
            <person name="Moran D.A.P."/>
            <person name="Shinohara A."/>
            <person name="Yoshida Y."/>
            <person name="Fujiwara M."/>
            <person name="Mori M."/>
            <person name="Tomita M."/>
            <person name="Arakawa K."/>
        </authorList>
    </citation>
    <scope>NUCLEOTIDE SEQUENCE [LARGE SCALE GENOMIC DNA]</scope>
</reference>
<gene>
    <name evidence="2" type="ORF">AVEN_222760_1</name>
</gene>
<organism evidence="2 3">
    <name type="scientific">Araneus ventricosus</name>
    <name type="common">Orbweaver spider</name>
    <name type="synonym">Epeira ventricosa</name>
    <dbReference type="NCBI Taxonomy" id="182803"/>
    <lineage>
        <taxon>Eukaryota</taxon>
        <taxon>Metazoa</taxon>
        <taxon>Ecdysozoa</taxon>
        <taxon>Arthropoda</taxon>
        <taxon>Chelicerata</taxon>
        <taxon>Arachnida</taxon>
        <taxon>Araneae</taxon>
        <taxon>Araneomorphae</taxon>
        <taxon>Entelegynae</taxon>
        <taxon>Araneoidea</taxon>
        <taxon>Araneidae</taxon>
        <taxon>Araneus</taxon>
    </lineage>
</organism>
<protein>
    <submittedName>
        <fullName evidence="2">Uncharacterized protein</fullName>
    </submittedName>
</protein>
<feature type="region of interest" description="Disordered" evidence="1">
    <location>
        <begin position="67"/>
        <end position="124"/>
    </location>
</feature>
<feature type="region of interest" description="Disordered" evidence="1">
    <location>
        <begin position="1"/>
        <end position="21"/>
    </location>
</feature>
<dbReference type="AlphaFoldDB" id="A0A4Y2B0C8"/>
<evidence type="ECO:0000313" key="3">
    <source>
        <dbReference type="Proteomes" id="UP000499080"/>
    </source>
</evidence>
<evidence type="ECO:0000256" key="1">
    <source>
        <dbReference type="SAM" id="MobiDB-lite"/>
    </source>
</evidence>
<proteinExistence type="predicted"/>
<name>A0A4Y2B0C8_ARAVE</name>
<comment type="caution">
    <text evidence="2">The sequence shown here is derived from an EMBL/GenBank/DDBJ whole genome shotgun (WGS) entry which is preliminary data.</text>
</comment>
<dbReference type="Proteomes" id="UP000499080">
    <property type="component" value="Unassembled WGS sequence"/>
</dbReference>